<evidence type="ECO:0000256" key="1">
    <source>
        <dbReference type="ARBA" id="ARBA00002791"/>
    </source>
</evidence>
<feature type="transmembrane region" description="Helical" evidence="12">
    <location>
        <begin position="539"/>
        <end position="561"/>
    </location>
</feature>
<evidence type="ECO:0000256" key="7">
    <source>
        <dbReference type="ARBA" id="ARBA00022729"/>
    </source>
</evidence>
<evidence type="ECO:0000256" key="4">
    <source>
        <dbReference type="ARBA" id="ARBA00009038"/>
    </source>
</evidence>
<dbReference type="EMBL" id="VIIS01000206">
    <property type="protein sequence ID" value="KAF0311923.1"/>
    <property type="molecule type" value="Genomic_DNA"/>
</dbReference>
<dbReference type="GO" id="GO:0016740">
    <property type="term" value="F:transferase activity"/>
    <property type="evidence" value="ECO:0007669"/>
    <property type="project" value="UniProtKB-KW"/>
</dbReference>
<dbReference type="Proteomes" id="UP000440578">
    <property type="component" value="Unassembled WGS sequence"/>
</dbReference>
<evidence type="ECO:0000256" key="9">
    <source>
        <dbReference type="ARBA" id="ARBA00022989"/>
    </source>
</evidence>
<dbReference type="InterPro" id="IPR055375">
    <property type="entry name" value="Ribophorin_II_2nd"/>
</dbReference>
<proteinExistence type="inferred from homology"/>
<comment type="similarity">
    <text evidence="4 12">Belongs to the SWP1 family.</text>
</comment>
<accession>A0A6A4X133</accession>
<evidence type="ECO:0000256" key="2">
    <source>
        <dbReference type="ARBA" id="ARBA00004477"/>
    </source>
</evidence>
<keyword evidence="7 12" id="KW-0732">Signal</keyword>
<comment type="subunit">
    <text evidence="11">Component of the oligosaccharyltransferase (OST) complex. OST exists in two different complex forms which contain common core subunits RPN1, RPN2, OST48, OST4, DAD1 and TMEM258, either STT3A or STT3B as catalytic subunits, and form-specific accessory subunits. STT3A complex assembly occurs through the formation of 3 subcomplexes. Subcomplex 1 contains RPN1 and TMEM258, subcomplex 2 contains the STT3A-specific subunits STT3A, DC2/OSTC, and KCP2 as well as the core subunit OST4, and subcomplex 3 contains RPN2, DAD1, and OST48. The STT3A complex can form stable complexes with the Sec61 complex or with both the Sec61 and TRAP complexes. Interacts with DDI2. Interacts with TMEM35A/NACHO.</text>
</comment>
<dbReference type="InterPro" id="IPR056790">
    <property type="entry name" value="Ribophorin_II_C"/>
</dbReference>
<keyword evidence="18" id="KW-1185">Reference proteome</keyword>
<name>A0A6A4X133_AMPAM</name>
<sequence length="633" mass="68809">MNGIQLCLVLGLVVCSLGLTPNTFLNSDDFKRLEELFQGHLTAKKDLQSVHYAALGVKVIGKVASNAQDVCKYLKSQVTQEPTDLYYVAKAAAALPGCKLTMPADVVQNLQKSASDKATVSELYHSTGALLALGNTINSKTISQTLQVALKKDDSVLNLGYAFHLAAELDGDLTPFLDRVEDAVVQADEVDHKYLQYEGGVGITSTVVTGAYRLAEKANKRPAITDEQAVKFANYLVNRKAIQSVKGAYHLVNGLTMFCTNKFHLPAVVSLASSAALSSAKPKLTVQVTDLLGRPLPHDITLLAESATRQEDDAVVVSKSPFTPSKSDKSQFELDMLASTPGRGFYRLVVSAKPSKPDARLIGNTGAELRVKVLTQMSLENVELGVTDSDQTSAPRMNTVVQHSKLATVLEADVHQKLVLKFTILDKQTKKPMRCHQAFVRLEHQKTGRELIFVAEPDNSLVYKLDVSVDAQAKKPGVRAGKYAVQLMIGDPVVDNALAWTLADVVLQFPDGDKADPVDIYAPKPEIKHTFREPEPRPAAVISSVFTGLVLAPLLVMLILWARVGINVRQFPISLSAIGFLAGIGAIFALYVGFWLQLNMFTTVKYLFGIGVVTFLCGHDTLARLAAKRKQKV</sequence>
<dbReference type="OrthoDB" id="671595at2759"/>
<feature type="domain" description="Ribophorin II C-terminal" evidence="16">
    <location>
        <begin position="531"/>
        <end position="629"/>
    </location>
</feature>
<dbReference type="Pfam" id="PF23860">
    <property type="entry name" value="Ribophorin_II_3rd"/>
    <property type="match status" value="1"/>
</dbReference>
<comment type="pathway">
    <text evidence="3 12">Protein modification; protein glycosylation.</text>
</comment>
<comment type="function">
    <text evidence="1 12">Subunit of the oligosaccharyl transferase (OST) complex that catalyzes the initial transfer of a defined glycan (Glc(3)Man(9)GlcNAc(2) in eukaryotes) from the lipid carrier dolichol-pyrophosphate to an asparagine residue within an Asn-X-Ser/Thr consensus motif in nascent polypeptide chains, the first step in protein N-glycosylation. N-glycosylation occurs cotranslationally and the complex associates with the Sec61 complex at the channel-forming translocon complex that mediates protein translocation across the endoplasmic reticulum (ER). All subunits are required for a maximal enzyme activity.</text>
</comment>
<evidence type="ECO:0000259" key="14">
    <source>
        <dbReference type="Pfam" id="PF23860"/>
    </source>
</evidence>
<dbReference type="InterPro" id="IPR055374">
    <property type="entry name" value="Ribophorin_II_3rd"/>
</dbReference>
<evidence type="ECO:0000259" key="16">
    <source>
        <dbReference type="Pfam" id="PF25147"/>
    </source>
</evidence>
<dbReference type="UniPathway" id="UPA00378"/>
<feature type="signal peptide" evidence="12">
    <location>
        <begin position="1"/>
        <end position="18"/>
    </location>
</feature>
<evidence type="ECO:0000313" key="18">
    <source>
        <dbReference type="Proteomes" id="UP000440578"/>
    </source>
</evidence>
<dbReference type="Pfam" id="PF05817">
    <property type="entry name" value="Ribophorin_II"/>
    <property type="match status" value="1"/>
</dbReference>
<evidence type="ECO:0000256" key="12">
    <source>
        <dbReference type="RuleBase" id="RU366029"/>
    </source>
</evidence>
<dbReference type="GO" id="GO:0006487">
    <property type="term" value="P:protein N-linked glycosylation"/>
    <property type="evidence" value="ECO:0007669"/>
    <property type="project" value="UniProtKB-UniRule"/>
</dbReference>
<reference evidence="17 18" key="1">
    <citation type="submission" date="2019-07" db="EMBL/GenBank/DDBJ databases">
        <title>Draft genome assembly of a fouling barnacle, Amphibalanus amphitrite (Darwin, 1854): The first reference genome for Thecostraca.</title>
        <authorList>
            <person name="Kim W."/>
        </authorList>
    </citation>
    <scope>NUCLEOTIDE SEQUENCE [LARGE SCALE GENOMIC DNA]</scope>
    <source>
        <strain evidence="17">SNU_AA5</strain>
        <tissue evidence="17">Soma without cirri and trophi</tissue>
    </source>
</reference>
<dbReference type="InterPro" id="IPR055373">
    <property type="entry name" value="Ribophorin_II_N"/>
</dbReference>
<organism evidence="17 18">
    <name type="scientific">Amphibalanus amphitrite</name>
    <name type="common">Striped barnacle</name>
    <name type="synonym">Balanus amphitrite</name>
    <dbReference type="NCBI Taxonomy" id="1232801"/>
    <lineage>
        <taxon>Eukaryota</taxon>
        <taxon>Metazoa</taxon>
        <taxon>Ecdysozoa</taxon>
        <taxon>Arthropoda</taxon>
        <taxon>Crustacea</taxon>
        <taxon>Multicrustacea</taxon>
        <taxon>Cirripedia</taxon>
        <taxon>Thoracica</taxon>
        <taxon>Thoracicalcarea</taxon>
        <taxon>Balanomorpha</taxon>
        <taxon>Balanoidea</taxon>
        <taxon>Balanidae</taxon>
        <taxon>Amphibalaninae</taxon>
        <taxon>Amphibalanus</taxon>
    </lineage>
</organism>
<evidence type="ECO:0000256" key="6">
    <source>
        <dbReference type="ARBA" id="ARBA00022692"/>
    </source>
</evidence>
<keyword evidence="10 12" id="KW-0472">Membrane</keyword>
<dbReference type="Pfam" id="PF23861">
    <property type="entry name" value="Ribophorin_II_2nd"/>
    <property type="match status" value="1"/>
</dbReference>
<evidence type="ECO:0000256" key="5">
    <source>
        <dbReference type="ARBA" id="ARBA00017612"/>
    </source>
</evidence>
<feature type="domain" description="Ribophorin II second" evidence="15">
    <location>
        <begin position="268"/>
        <end position="373"/>
    </location>
</feature>
<dbReference type="GO" id="GO:0008250">
    <property type="term" value="C:oligosaccharyltransferase complex"/>
    <property type="evidence" value="ECO:0007669"/>
    <property type="project" value="UniProtKB-UniRule"/>
</dbReference>
<evidence type="ECO:0000256" key="10">
    <source>
        <dbReference type="ARBA" id="ARBA00023136"/>
    </source>
</evidence>
<feature type="domain" description="Ribophorin II third" evidence="14">
    <location>
        <begin position="380"/>
        <end position="507"/>
    </location>
</feature>
<protein>
    <recommendedName>
        <fullName evidence="5 12">Dolichyl-diphosphooligosaccharide--protein glycosyltransferase subunit 2</fullName>
    </recommendedName>
    <alternativeName>
        <fullName evidence="12">Ribophorin-2</fullName>
    </alternativeName>
</protein>
<comment type="caution">
    <text evidence="17">The sequence shown here is derived from an EMBL/GenBank/DDBJ whole genome shotgun (WGS) entry which is preliminary data.</text>
</comment>
<evidence type="ECO:0000259" key="15">
    <source>
        <dbReference type="Pfam" id="PF23861"/>
    </source>
</evidence>
<evidence type="ECO:0000256" key="8">
    <source>
        <dbReference type="ARBA" id="ARBA00022824"/>
    </source>
</evidence>
<feature type="transmembrane region" description="Helical" evidence="12">
    <location>
        <begin position="573"/>
        <end position="594"/>
    </location>
</feature>
<keyword evidence="8 12" id="KW-0256">Endoplasmic reticulum</keyword>
<evidence type="ECO:0000256" key="3">
    <source>
        <dbReference type="ARBA" id="ARBA00004922"/>
    </source>
</evidence>
<evidence type="ECO:0000256" key="11">
    <source>
        <dbReference type="ARBA" id="ARBA00046750"/>
    </source>
</evidence>
<comment type="subcellular location">
    <subcellularLocation>
        <location evidence="2 12">Endoplasmic reticulum membrane</location>
        <topology evidence="2 12">Multi-pass membrane protein</topology>
    </subcellularLocation>
</comment>
<feature type="domain" description="Ribophorin II N-terminal" evidence="13">
    <location>
        <begin position="25"/>
        <end position="258"/>
    </location>
</feature>
<evidence type="ECO:0000259" key="13">
    <source>
        <dbReference type="Pfam" id="PF05817"/>
    </source>
</evidence>
<keyword evidence="9 12" id="KW-1133">Transmembrane helix</keyword>
<keyword evidence="6 12" id="KW-0812">Transmembrane</keyword>
<dbReference type="Pfam" id="PF25147">
    <property type="entry name" value="Ribophorin_II_C"/>
    <property type="match status" value="1"/>
</dbReference>
<feature type="transmembrane region" description="Helical" evidence="12">
    <location>
        <begin position="606"/>
        <end position="627"/>
    </location>
</feature>
<evidence type="ECO:0000313" key="17">
    <source>
        <dbReference type="EMBL" id="KAF0311923.1"/>
    </source>
</evidence>
<dbReference type="PANTHER" id="PTHR12640">
    <property type="entry name" value="RIBOPHORIN II"/>
    <property type="match status" value="1"/>
</dbReference>
<keyword evidence="17" id="KW-0808">Transferase</keyword>
<dbReference type="InterPro" id="IPR008814">
    <property type="entry name" value="Swp1"/>
</dbReference>
<dbReference type="PANTHER" id="PTHR12640:SF0">
    <property type="entry name" value="DOLICHYL-DIPHOSPHOOLIGOSACCHARIDE--PROTEIN GLYCOSYLTRANSFERASE SUBUNIT 2"/>
    <property type="match status" value="1"/>
</dbReference>
<dbReference type="AlphaFoldDB" id="A0A6A4X133"/>
<gene>
    <name evidence="17" type="primary">RPN2</name>
    <name evidence="17" type="ORF">FJT64_017320</name>
</gene>
<feature type="chain" id="PRO_5025706141" description="Dolichyl-diphosphooligosaccharide--protein glycosyltransferase subunit 2" evidence="12">
    <location>
        <begin position="19"/>
        <end position="633"/>
    </location>
</feature>